<dbReference type="Proteomes" id="UP000621799">
    <property type="component" value="Unassembled WGS sequence"/>
</dbReference>
<protein>
    <recommendedName>
        <fullName evidence="4">Glycosyltransferase RgtA/B/C/D-like domain-containing protein</fullName>
    </recommendedName>
</protein>
<gene>
    <name evidence="2" type="ORF">IQ235_06600</name>
</gene>
<organism evidence="2 3">
    <name type="scientific">Zarconia navalis LEGE 11467</name>
    <dbReference type="NCBI Taxonomy" id="1828826"/>
    <lineage>
        <taxon>Bacteria</taxon>
        <taxon>Bacillati</taxon>
        <taxon>Cyanobacteriota</taxon>
        <taxon>Cyanophyceae</taxon>
        <taxon>Oscillatoriophycideae</taxon>
        <taxon>Oscillatoriales</taxon>
        <taxon>Oscillatoriales incertae sedis</taxon>
        <taxon>Zarconia</taxon>
        <taxon>Zarconia navalis</taxon>
    </lineage>
</organism>
<dbReference type="RefSeq" id="WP_264320704.1">
    <property type="nucleotide sequence ID" value="NZ_JADEXN010000086.1"/>
</dbReference>
<evidence type="ECO:0000256" key="1">
    <source>
        <dbReference type="SAM" id="Phobius"/>
    </source>
</evidence>
<keyword evidence="1" id="KW-0812">Transmembrane</keyword>
<keyword evidence="3" id="KW-1185">Reference proteome</keyword>
<feature type="transmembrane region" description="Helical" evidence="1">
    <location>
        <begin position="241"/>
        <end position="259"/>
    </location>
</feature>
<sequence length="423" mass="46266">DRAVAHLAAFLVAVSPFAIYLAREARHYTLAILLIIASMCCLVKAARAVLNGESFPIGLALVWIGTNTLGIATHYFFALTLCSQLLVLVGLGISRSHLPQPAWKNIFLAILGTSAGGLVWVRVWQDIRQSNLTGWVYDGSPGIVEPLGRSIAWLSSTLVLLPSNTFVLPLPVVVILGVATACFLGWFARLFHRGLKIQTIPPNTRFSIQVFGGMVVACAVLMLALTYGFGSDLTLAPRFSFIYFPAWIILVATVLGGWLRKSSSPIEFLRQNTRIAIVGLAGILGGLTVIANLGYLQTHRSDLMADIITQTSKVPVLIVTTHKHHGDTGRMMGLAWEFERQNPSPGWTQPPQFLLAHKTEGSPDATPAAIALQQGVAQLPRPVDIWAIDFHAPIELDTLGCDRDEALKQKLGDYRYKLYHCRE</sequence>
<dbReference type="EMBL" id="JADEXN010000086">
    <property type="protein sequence ID" value="MBE9040458.1"/>
    <property type="molecule type" value="Genomic_DNA"/>
</dbReference>
<evidence type="ECO:0000313" key="2">
    <source>
        <dbReference type="EMBL" id="MBE9040458.1"/>
    </source>
</evidence>
<keyword evidence="1" id="KW-0472">Membrane</keyword>
<feature type="non-terminal residue" evidence="2">
    <location>
        <position position="1"/>
    </location>
</feature>
<name>A0A928VWA3_9CYAN</name>
<accession>A0A928VWA3</accession>
<feature type="transmembrane region" description="Helical" evidence="1">
    <location>
        <begin position="166"/>
        <end position="187"/>
    </location>
</feature>
<feature type="transmembrane region" description="Helical" evidence="1">
    <location>
        <begin position="208"/>
        <end position="229"/>
    </location>
</feature>
<reference evidence="2" key="1">
    <citation type="submission" date="2020-10" db="EMBL/GenBank/DDBJ databases">
        <authorList>
            <person name="Castelo-Branco R."/>
            <person name="Eusebio N."/>
            <person name="Adriana R."/>
            <person name="Vieira A."/>
            <person name="Brugerolle De Fraissinette N."/>
            <person name="Rezende De Castro R."/>
            <person name="Schneider M.P."/>
            <person name="Vasconcelos V."/>
            <person name="Leao P.N."/>
        </authorList>
    </citation>
    <scope>NUCLEOTIDE SEQUENCE</scope>
    <source>
        <strain evidence="2">LEGE 11467</strain>
    </source>
</reference>
<evidence type="ECO:0008006" key="4">
    <source>
        <dbReference type="Google" id="ProtNLM"/>
    </source>
</evidence>
<evidence type="ECO:0000313" key="3">
    <source>
        <dbReference type="Proteomes" id="UP000621799"/>
    </source>
</evidence>
<dbReference type="AlphaFoldDB" id="A0A928VWA3"/>
<feature type="transmembrane region" description="Helical" evidence="1">
    <location>
        <begin position="30"/>
        <end position="50"/>
    </location>
</feature>
<feature type="transmembrane region" description="Helical" evidence="1">
    <location>
        <begin position="6"/>
        <end position="23"/>
    </location>
</feature>
<feature type="transmembrane region" description="Helical" evidence="1">
    <location>
        <begin position="105"/>
        <end position="123"/>
    </location>
</feature>
<feature type="transmembrane region" description="Helical" evidence="1">
    <location>
        <begin position="70"/>
        <end position="93"/>
    </location>
</feature>
<comment type="caution">
    <text evidence="2">The sequence shown here is derived from an EMBL/GenBank/DDBJ whole genome shotgun (WGS) entry which is preliminary data.</text>
</comment>
<proteinExistence type="predicted"/>
<keyword evidence="1" id="KW-1133">Transmembrane helix</keyword>
<feature type="transmembrane region" description="Helical" evidence="1">
    <location>
        <begin position="275"/>
        <end position="296"/>
    </location>
</feature>